<dbReference type="SUPFAM" id="SSF46785">
    <property type="entry name" value="Winged helix' DNA-binding domain"/>
    <property type="match status" value="1"/>
</dbReference>
<dbReference type="GO" id="GO:0003677">
    <property type="term" value="F:DNA binding"/>
    <property type="evidence" value="ECO:0007669"/>
    <property type="project" value="UniProtKB-KW"/>
</dbReference>
<evidence type="ECO:0000256" key="4">
    <source>
        <dbReference type="ARBA" id="ARBA00043263"/>
    </source>
</evidence>
<dbReference type="Pfam" id="PF01022">
    <property type="entry name" value="HTH_5"/>
    <property type="match status" value="1"/>
</dbReference>
<evidence type="ECO:0000256" key="3">
    <source>
        <dbReference type="ARBA" id="ARBA00023163"/>
    </source>
</evidence>
<protein>
    <submittedName>
        <fullName evidence="6">Transcriptional repressor smtB homolog</fullName>
    </submittedName>
</protein>
<dbReference type="STRING" id="1122949.GCA_000378725_01342"/>
<keyword evidence="4" id="KW-0105">Cadmium resistance</keyword>
<dbReference type="PANTHER" id="PTHR43132:SF6">
    <property type="entry name" value="HTH-TYPE TRANSCRIPTIONAL REPRESSOR CZRA"/>
    <property type="match status" value="1"/>
</dbReference>
<accession>A0A379C6R5</accession>
<dbReference type="AlphaFoldDB" id="A0A379C6R5"/>
<keyword evidence="2" id="KW-0238">DNA-binding</keyword>
<dbReference type="InterPro" id="IPR001845">
    <property type="entry name" value="HTH_ArsR_DNA-bd_dom"/>
</dbReference>
<dbReference type="PRINTS" id="PR00778">
    <property type="entry name" value="HTHARSR"/>
</dbReference>
<proteinExistence type="predicted"/>
<dbReference type="OrthoDB" id="9794330at2"/>
<dbReference type="PROSITE" id="PS00846">
    <property type="entry name" value="HTH_ARSR_1"/>
    <property type="match status" value="1"/>
</dbReference>
<evidence type="ECO:0000259" key="5">
    <source>
        <dbReference type="PROSITE" id="PS50987"/>
    </source>
</evidence>
<evidence type="ECO:0000313" key="6">
    <source>
        <dbReference type="EMBL" id="SUB57809.1"/>
    </source>
</evidence>
<keyword evidence="3" id="KW-0804">Transcription</keyword>
<dbReference type="InterPro" id="IPR036388">
    <property type="entry name" value="WH-like_DNA-bd_sf"/>
</dbReference>
<dbReference type="Proteomes" id="UP000255517">
    <property type="component" value="Unassembled WGS sequence"/>
</dbReference>
<reference evidence="6 7" key="1">
    <citation type="submission" date="2018-06" db="EMBL/GenBank/DDBJ databases">
        <authorList>
            <consortium name="Pathogen Informatics"/>
            <person name="Doyle S."/>
        </authorList>
    </citation>
    <scope>NUCLEOTIDE SEQUENCE [LARGE SCALE GENOMIC DNA]</scope>
    <source>
        <strain evidence="6 7">NCTC13149</strain>
    </source>
</reference>
<name>A0A379C6R5_9FIRM</name>
<dbReference type="CDD" id="cd00090">
    <property type="entry name" value="HTH_ARSR"/>
    <property type="match status" value="1"/>
</dbReference>
<dbReference type="RefSeq" id="WP_009345791.1">
    <property type="nucleotide sequence ID" value="NZ_CP165621.1"/>
</dbReference>
<dbReference type="InterPro" id="IPR051011">
    <property type="entry name" value="Metal_resp_trans_reg"/>
</dbReference>
<sequence>MDEKLMGDLDKDFIEDVKKFTEDGDLLNFIAQIFKTLSDPTRLKILYVLSKKDLCVSDISELLSMSQSSISHQLALLRHQQLIKVNRVGRMAIYSLDDDHVLSIFNQGKTHAEHKKSKND</sequence>
<dbReference type="InterPro" id="IPR036390">
    <property type="entry name" value="WH_DNA-bd_sf"/>
</dbReference>
<dbReference type="InterPro" id="IPR011991">
    <property type="entry name" value="ArsR-like_HTH"/>
</dbReference>
<dbReference type="Gene3D" id="1.10.10.10">
    <property type="entry name" value="Winged helix-like DNA-binding domain superfamily/Winged helix DNA-binding domain"/>
    <property type="match status" value="1"/>
</dbReference>
<dbReference type="GO" id="GO:0003700">
    <property type="term" value="F:DNA-binding transcription factor activity"/>
    <property type="evidence" value="ECO:0007669"/>
    <property type="project" value="InterPro"/>
</dbReference>
<gene>
    <name evidence="6" type="primary">ziaR</name>
    <name evidence="6" type="ORF">NCTC13149_01667</name>
</gene>
<dbReference type="PROSITE" id="PS50987">
    <property type="entry name" value="HTH_ARSR_2"/>
    <property type="match status" value="1"/>
</dbReference>
<dbReference type="PANTHER" id="PTHR43132">
    <property type="entry name" value="ARSENICAL RESISTANCE OPERON REPRESSOR ARSR-RELATED"/>
    <property type="match status" value="1"/>
</dbReference>
<dbReference type="SMART" id="SM00418">
    <property type="entry name" value="HTH_ARSR"/>
    <property type="match status" value="1"/>
</dbReference>
<keyword evidence="1" id="KW-0805">Transcription regulation</keyword>
<evidence type="ECO:0000256" key="2">
    <source>
        <dbReference type="ARBA" id="ARBA00023125"/>
    </source>
</evidence>
<dbReference type="EMBL" id="UGSZ01000001">
    <property type="protein sequence ID" value="SUB57809.1"/>
    <property type="molecule type" value="Genomic_DNA"/>
</dbReference>
<dbReference type="InterPro" id="IPR018334">
    <property type="entry name" value="ArsR_HTH"/>
</dbReference>
<organism evidence="6 7">
    <name type="scientific">Peptoniphilus lacrimalis</name>
    <dbReference type="NCBI Taxonomy" id="33031"/>
    <lineage>
        <taxon>Bacteria</taxon>
        <taxon>Bacillati</taxon>
        <taxon>Bacillota</taxon>
        <taxon>Tissierellia</taxon>
        <taxon>Tissierellales</taxon>
        <taxon>Peptoniphilaceae</taxon>
        <taxon>Peptoniphilus</taxon>
    </lineage>
</organism>
<dbReference type="NCBIfam" id="NF033788">
    <property type="entry name" value="HTH_metalloreg"/>
    <property type="match status" value="1"/>
</dbReference>
<feature type="domain" description="HTH arsR-type" evidence="5">
    <location>
        <begin position="22"/>
        <end position="116"/>
    </location>
</feature>
<evidence type="ECO:0000256" key="1">
    <source>
        <dbReference type="ARBA" id="ARBA00023015"/>
    </source>
</evidence>
<evidence type="ECO:0000313" key="7">
    <source>
        <dbReference type="Proteomes" id="UP000255517"/>
    </source>
</evidence>
<dbReference type="GO" id="GO:0046686">
    <property type="term" value="P:response to cadmium ion"/>
    <property type="evidence" value="ECO:0007669"/>
    <property type="project" value="UniProtKB-KW"/>
</dbReference>